<name>A0A7C8KDS0_ORBOL</name>
<evidence type="ECO:0000313" key="1">
    <source>
        <dbReference type="EMBL" id="TGJ66030.1"/>
    </source>
</evidence>
<reference evidence="1 2" key="1">
    <citation type="submission" date="2019-03" db="EMBL/GenBank/DDBJ databases">
        <title>Nematode-trapping fungi genome.</title>
        <authorList>
            <person name="Vidal-Diez De Ulzurrun G."/>
        </authorList>
    </citation>
    <scope>NUCLEOTIDE SEQUENCE [LARGE SCALE GENOMIC DNA]</scope>
    <source>
        <strain evidence="1 2">TWF154</strain>
    </source>
</reference>
<evidence type="ECO:0000313" key="2">
    <source>
        <dbReference type="Proteomes" id="UP000297595"/>
    </source>
</evidence>
<dbReference type="EMBL" id="SOZJ01000005">
    <property type="protein sequence ID" value="TGJ66030.1"/>
    <property type="molecule type" value="Genomic_DNA"/>
</dbReference>
<proteinExistence type="predicted"/>
<dbReference type="AlphaFoldDB" id="A0A7C8KDS0"/>
<comment type="caution">
    <text evidence="1">The sequence shown here is derived from an EMBL/GenBank/DDBJ whole genome shotgun (WGS) entry which is preliminary data.</text>
</comment>
<dbReference type="Proteomes" id="UP000297595">
    <property type="component" value="Unassembled WGS sequence"/>
</dbReference>
<protein>
    <submittedName>
        <fullName evidence="1">Uncharacterized protein</fullName>
    </submittedName>
</protein>
<organism evidence="1 2">
    <name type="scientific">Orbilia oligospora</name>
    <name type="common">Nematode-trapping fungus</name>
    <name type="synonym">Arthrobotrys oligospora</name>
    <dbReference type="NCBI Taxonomy" id="2813651"/>
    <lineage>
        <taxon>Eukaryota</taxon>
        <taxon>Fungi</taxon>
        <taxon>Dikarya</taxon>
        <taxon>Ascomycota</taxon>
        <taxon>Pezizomycotina</taxon>
        <taxon>Orbiliomycetes</taxon>
        <taxon>Orbiliales</taxon>
        <taxon>Orbiliaceae</taxon>
        <taxon>Orbilia</taxon>
    </lineage>
</organism>
<sequence length="100" mass="11610">MRPRTRELGYKRPDEYKLLIQSTGLGHILHKAPDMDRCNGILERIRIEESQPLTSGQYRLIEVGGRPITGATDCFHDRCKCERRHIIIRRKALKELPSLS</sequence>
<gene>
    <name evidence="1" type="ORF">EYR41_007690</name>
</gene>
<accession>A0A7C8KDS0</accession>